<organism evidence="7 8">
    <name type="scientific">Grifola frondosa</name>
    <name type="common">Maitake</name>
    <name type="synonym">Polyporus frondosus</name>
    <dbReference type="NCBI Taxonomy" id="5627"/>
    <lineage>
        <taxon>Eukaryota</taxon>
        <taxon>Fungi</taxon>
        <taxon>Dikarya</taxon>
        <taxon>Basidiomycota</taxon>
        <taxon>Agaricomycotina</taxon>
        <taxon>Agaricomycetes</taxon>
        <taxon>Polyporales</taxon>
        <taxon>Grifolaceae</taxon>
        <taxon>Grifola</taxon>
    </lineage>
</organism>
<dbReference type="InterPro" id="IPR007187">
    <property type="entry name" value="Nucleoporin_Nup133/Nup155_C"/>
</dbReference>
<dbReference type="STRING" id="5627.A0A1C7MVB1"/>
<dbReference type="Gene3D" id="1.20.58.1780">
    <property type="match status" value="1"/>
</dbReference>
<comment type="subcellular location">
    <subcellularLocation>
        <location evidence="1">Nucleus</location>
    </subcellularLocation>
</comment>
<dbReference type="Gene3D" id="1.25.40.450">
    <property type="entry name" value="Nucleoporin, helical domain, N-terminal subdomain"/>
    <property type="match status" value="1"/>
</dbReference>
<comment type="caution">
    <text evidence="7">The sequence shown here is derived from an EMBL/GenBank/DDBJ whole genome shotgun (WGS) entry which is preliminary data.</text>
</comment>
<dbReference type="GO" id="GO:0036228">
    <property type="term" value="P:protein localization to nuclear inner membrane"/>
    <property type="evidence" value="ECO:0007669"/>
    <property type="project" value="TreeGrafter"/>
</dbReference>
<dbReference type="OrthoDB" id="338970at2759"/>
<feature type="domain" description="Nucleoporin Nup133/Nup155-like N-terminal" evidence="6">
    <location>
        <begin position="89"/>
        <end position="387"/>
    </location>
</feature>
<dbReference type="GO" id="GO:0006405">
    <property type="term" value="P:RNA export from nucleus"/>
    <property type="evidence" value="ECO:0007669"/>
    <property type="project" value="TreeGrafter"/>
</dbReference>
<dbReference type="SUPFAM" id="SSF69322">
    <property type="entry name" value="Tricorn protease domain 2"/>
    <property type="match status" value="1"/>
</dbReference>
<dbReference type="GO" id="GO:0044611">
    <property type="term" value="C:nuclear pore inner ring"/>
    <property type="evidence" value="ECO:0007669"/>
    <property type="project" value="TreeGrafter"/>
</dbReference>
<dbReference type="Gene3D" id="1.20.120.1880">
    <property type="entry name" value="Nucleoporin, helical C-terminal domain"/>
    <property type="match status" value="1"/>
</dbReference>
<protein>
    <recommendedName>
        <fullName evidence="9">Nucleoporin</fullName>
    </recommendedName>
</protein>
<dbReference type="InterPro" id="IPR042533">
    <property type="entry name" value="Nucleoporin_Nup155_C_1"/>
</dbReference>
<comment type="similarity">
    <text evidence="2">Belongs to the non-repetitive/WGA-negative nucleoporin family.</text>
</comment>
<dbReference type="Proteomes" id="UP000092993">
    <property type="component" value="Unassembled WGS sequence"/>
</dbReference>
<keyword evidence="4" id="KW-0539">Nucleus</keyword>
<dbReference type="Pfam" id="PF03177">
    <property type="entry name" value="Nucleoporin_C"/>
    <property type="match status" value="1"/>
</dbReference>
<dbReference type="GO" id="GO:0006606">
    <property type="term" value="P:protein import into nucleus"/>
    <property type="evidence" value="ECO:0007669"/>
    <property type="project" value="TreeGrafter"/>
</dbReference>
<name>A0A1C7MVB1_GRIFR</name>
<dbReference type="PANTHER" id="PTHR10350:SF6">
    <property type="entry name" value="NUCLEAR PORE COMPLEX PROTEIN NUP155"/>
    <property type="match status" value="1"/>
</dbReference>
<dbReference type="OMA" id="SWAPFQK"/>
<accession>A0A1C7MVB1</accession>
<evidence type="ECO:0000313" key="7">
    <source>
        <dbReference type="EMBL" id="OBZ78974.1"/>
    </source>
</evidence>
<dbReference type="Pfam" id="PF08801">
    <property type="entry name" value="Nucleoporin_N"/>
    <property type="match status" value="1"/>
</dbReference>
<dbReference type="Gene3D" id="1.25.40.440">
    <property type="entry name" value="Nucleoporin, helical domain, central subdomain"/>
    <property type="match status" value="1"/>
</dbReference>
<evidence type="ECO:0000313" key="8">
    <source>
        <dbReference type="Proteomes" id="UP000092993"/>
    </source>
</evidence>
<dbReference type="InterPro" id="IPR042537">
    <property type="entry name" value="Nucleoporin_Nup155_C_2"/>
</dbReference>
<evidence type="ECO:0000259" key="5">
    <source>
        <dbReference type="Pfam" id="PF03177"/>
    </source>
</evidence>
<dbReference type="PANTHER" id="PTHR10350">
    <property type="entry name" value="NUCLEAR PORE COMPLEX PROTEIN NUP155"/>
    <property type="match status" value="1"/>
</dbReference>
<dbReference type="GO" id="GO:0000972">
    <property type="term" value="P:transcription-dependent tethering of RNA polymerase II gene DNA at nuclear periphery"/>
    <property type="evidence" value="ECO:0007669"/>
    <property type="project" value="TreeGrafter"/>
</dbReference>
<feature type="domain" description="Nucleoporin Nup133/Nup155-like C-terminal" evidence="5">
    <location>
        <begin position="664"/>
        <end position="1327"/>
    </location>
</feature>
<dbReference type="InterPro" id="IPR004870">
    <property type="entry name" value="Nucleoporin_Nup155"/>
</dbReference>
<evidence type="ECO:0000259" key="6">
    <source>
        <dbReference type="Pfam" id="PF08801"/>
    </source>
</evidence>
<sequence>MATSQNFASTSAAGAALAHMDGKSRHAQTVSRPAPALDMPALQSASRVLQDQFAKDAQIIPDLGDMFTIPGLQSSASYSVFPDDHRVPFQKKRFISIPEGLFQYYNTTEVSSHMGLLPGIERVWVSIDHNLFLWDYNEGQELSSFSDQPDVITHVALVNPKPGVFIDDITSLLVICTPLTVLLIGVSTHTITGPNNRPRKEIKLYATDMAVSCDVEMTSVIGTSEGRIFMCGAQDGNLYELHYQEKEGWFGKRVQLINHSVGGVQSLLPRLGVPTLEERIISVVSDPVRNYFYTLTAKNTIGVYKTSGDKNVQLIQTISNLYKAAQDKAPGSPALTPQNFQIAALHVIHPSESRSGVQLFAITANGVRLYFSPASFASSYGLPPPNLLHPDEQSNPYRMAVPQGYRIPQDAQPSTSRPYVLSGIETTCYNLGLTIAAQAGDTETEDYILCMSPDLTRIGSLGQLHGPPLPTLQAPAQYTSPAYGTLPGPTRPPLTEHAALLSIIGRVWDLAPVPRSAYSLAASAPSSAPTPVVTNELAYQFCEPPRLFMILTNNGLSFLAKRRALDYLKDVIEEFQVEGNAQPLIEFRDSFGRDQTCGMLLAMASGNTFLDLTSDQQVSGNISTVSPDLAAVARQAFYDFGERPMWTERVTYGTSDGSGTAIFSGRREGLAMYFARLVRPFWKDKLTKPGLLGLHALNVLEDVLVTVQKNLFALKTLLDENPYLFHSAPSDHAGARSAAASEQEAWKVEQSSVSQLLSLLGRTIEAISFVLLLNDHKLGELISQCEPDIQKLVTSLTFEDLITDAKGVSASRALVNVVINQQIGQQISVDTISEVLQQRCGSFCSTDDVMLYKAKENVRKAVETRNPMERQNWLAESLRLFIKGARNLEFEKLREICGDYQHLDYAKGAVQLPLYSAQALDTDLKGQEYWYAGCPANDPRAQIWERRKHCYELVLDSLAVFEERCHIAKKPSELEDPETVRSHAYELAFSSEDEMFHSTLYDWLIERRMADELLEMRPAYLEAHLRREPITVQKLQLLWQFYVKDGQPLRAAEVLGALAESTEFNLSLDARLEYLTLAVGNAKSHPVSVGGRHETAIAFLTDLEEKLEVAQVQLEIWNALMPRLNEPGEVGERIKALPKRLYNITELYQLYAEPFDLPMVKLLILHVSQHRDESIVFPIWNNIFQEAVADADPKVAADRIIAKVVPTGQRFYPSESAFPLRHIATLLVRFSLANKGAIPYGWAPRILIQCGVPYPEIWDILYEMYESQIPPFNEQANVQAISSDIAVLLTDWVEEAKRPQSAAARGEFPVNRIDLAVDQYLSELEPSRTETKAAYEAIKRELRRNW</sequence>
<proteinExistence type="inferred from homology"/>
<dbReference type="EMBL" id="LUGG01000001">
    <property type="protein sequence ID" value="OBZ78974.1"/>
    <property type="molecule type" value="Genomic_DNA"/>
</dbReference>
<dbReference type="InterPro" id="IPR042538">
    <property type="entry name" value="Nucleoporin_Nup155_C_3"/>
</dbReference>
<evidence type="ECO:0000256" key="1">
    <source>
        <dbReference type="ARBA" id="ARBA00004123"/>
    </source>
</evidence>
<dbReference type="GO" id="GO:0017056">
    <property type="term" value="F:structural constituent of nuclear pore"/>
    <property type="evidence" value="ECO:0007669"/>
    <property type="project" value="InterPro"/>
</dbReference>
<keyword evidence="3" id="KW-0813">Transport</keyword>
<reference evidence="7 8" key="1">
    <citation type="submission" date="2016-03" db="EMBL/GenBank/DDBJ databases">
        <title>Whole genome sequencing of Grifola frondosa 9006-11.</title>
        <authorList>
            <person name="Min B."/>
            <person name="Park H."/>
            <person name="Kim J.-G."/>
            <person name="Cho H."/>
            <person name="Oh Y.-L."/>
            <person name="Kong W.-S."/>
            <person name="Choi I.-G."/>
        </authorList>
    </citation>
    <scope>NUCLEOTIDE SEQUENCE [LARGE SCALE GENOMIC DNA]</scope>
    <source>
        <strain evidence="7 8">9006-11</strain>
    </source>
</reference>
<dbReference type="InterPro" id="IPR014908">
    <property type="entry name" value="Nucleoporin_Nup133/Nup155_N"/>
</dbReference>
<gene>
    <name evidence="7" type="ORF">A0H81_00682</name>
</gene>
<evidence type="ECO:0000256" key="2">
    <source>
        <dbReference type="ARBA" id="ARBA00007373"/>
    </source>
</evidence>
<keyword evidence="8" id="KW-1185">Reference proteome</keyword>
<evidence type="ECO:0008006" key="9">
    <source>
        <dbReference type="Google" id="ProtNLM"/>
    </source>
</evidence>
<evidence type="ECO:0000256" key="4">
    <source>
        <dbReference type="ARBA" id="ARBA00023242"/>
    </source>
</evidence>
<evidence type="ECO:0000256" key="3">
    <source>
        <dbReference type="ARBA" id="ARBA00022448"/>
    </source>
</evidence>